<dbReference type="AlphaFoldDB" id="A0A560KB64"/>
<organism evidence="3 4">
    <name type="scientific">Nitrospirillum amazonense</name>
    <dbReference type="NCBI Taxonomy" id="28077"/>
    <lineage>
        <taxon>Bacteria</taxon>
        <taxon>Pseudomonadati</taxon>
        <taxon>Pseudomonadota</taxon>
        <taxon>Alphaproteobacteria</taxon>
        <taxon>Rhodospirillales</taxon>
        <taxon>Azospirillaceae</taxon>
        <taxon>Nitrospirillum</taxon>
    </lineage>
</organism>
<evidence type="ECO:0000256" key="1">
    <source>
        <dbReference type="SAM" id="MobiDB-lite"/>
    </source>
</evidence>
<dbReference type="InterPro" id="IPR036465">
    <property type="entry name" value="vWFA_dom_sf"/>
</dbReference>
<gene>
    <name evidence="3" type="ORF">FBZ87_102673</name>
</gene>
<name>A0A560KB64_9PROT</name>
<dbReference type="Proteomes" id="UP000320516">
    <property type="component" value="Unassembled WGS sequence"/>
</dbReference>
<feature type="compositionally biased region" description="Pro residues" evidence="1">
    <location>
        <begin position="658"/>
        <end position="680"/>
    </location>
</feature>
<sequence>MRDRLIGRWGMGRAVWVLLTLAVFLGLLFWARTGGAAPAPARTYSPELVARNYMAPGGAQPTHALTIGNLDITVKIIGGVAHTTLSATFANPTAAAVEGDFTLDLPAGSIVTGYALDVNGQMADGVLVAKRAATLAYQKQVRRGVDPGLAEVTRDNAFRTHVFPIFPNRGRIVRVEFATPIGTDQPYTLPLVTLDPVAKVNLLVIDVDAAAAPALAGPDGLDLRWAPGTGGLEARASASGVTLGGALTIGGMPPVAPVVLTRHHSGDTFFEVNAAVPGGVNGGAKPTGRVRVYWDRSLSRQDAAPAELELLQRYLAAIGPKVVDVVLFADDTPRVLSFGSATAADEAMGALRAVSYGGATSLQGVLKAAPAPADACLFFSDGRVTLDAYQAERVNCPLFTLSSGAGADHGFLAALARKSGGEHLDLRARGVDAVLARLTSPASRAIDVKAADGTALDYTVLPAAPDWVRVVGRAPPSLGAVKVTLADGRGLSFDLDDLPTAADDALGALWAADRVADMTASDRPDQKAAVGFARRYGVAGGGAVFLVLERLQDYVDADIAPPDSLGKDLQNQFAAAQARAQQIKDIAAANRLGQVVTAWQEQKDWWAGRKPAPPPAPPPVPAPSHRESPPPPHIIQDTTTVRSPPPVANSITTAKPPIVAPPPAPIAAPPAPPPQAVQPPAFAPPVEVNIEAPPPPVMAPLSSVGPTPRAPIAGRAADQVVVTGSRANGQSGGGQSGGDSAGAIEVAPWDPNRPYIREIKEHLADAEEFRAAVTAQAARYGSLPAFYLDVAELLFRNGKAAEAASMALSALELPSADTGTLIIVADDLMRFGQEDRAIWLYEKVLYLDGDRPQPRRSLALALIERAERAAKRGVPAASVRADYERAMRLLNEVITRIWSPAYNGIEMVALMEANRILPRLEKLGVRAIPLDPRLRDKLDVDLRVVLEWNVDATDMDLWVDEPSGERAIYNHPRTAIGGRLSHDMTQGYGPEEYLLRRAPNGEYTISANIYRTDRLNPNGPITVRAHLYRNYQRVAEEVQVMQIELKPGEDGTRVVGRVTVGGGGAAVGASQGP</sequence>
<dbReference type="RefSeq" id="WP_186454628.1">
    <property type="nucleotide sequence ID" value="NZ_VITV01000002.1"/>
</dbReference>
<evidence type="ECO:0000313" key="3">
    <source>
        <dbReference type="EMBL" id="TWB80249.1"/>
    </source>
</evidence>
<evidence type="ECO:0000313" key="4">
    <source>
        <dbReference type="Proteomes" id="UP000320516"/>
    </source>
</evidence>
<evidence type="ECO:0000259" key="2">
    <source>
        <dbReference type="PROSITE" id="PS51468"/>
    </source>
</evidence>
<dbReference type="PROSITE" id="PS51468">
    <property type="entry name" value="VIT"/>
    <property type="match status" value="1"/>
</dbReference>
<dbReference type="SUPFAM" id="SSF53300">
    <property type="entry name" value="vWA-like"/>
    <property type="match status" value="1"/>
</dbReference>
<dbReference type="Gene3D" id="1.25.40.10">
    <property type="entry name" value="Tetratricopeptide repeat domain"/>
    <property type="match status" value="1"/>
</dbReference>
<dbReference type="Pfam" id="PF08487">
    <property type="entry name" value="VIT"/>
    <property type="match status" value="1"/>
</dbReference>
<dbReference type="SMART" id="SM00609">
    <property type="entry name" value="VIT"/>
    <property type="match status" value="1"/>
</dbReference>
<feature type="compositionally biased region" description="Pro residues" evidence="1">
    <location>
        <begin position="611"/>
        <end position="622"/>
    </location>
</feature>
<accession>A0A560KB64</accession>
<feature type="domain" description="VIT" evidence="2">
    <location>
        <begin position="51"/>
        <end position="179"/>
    </location>
</feature>
<dbReference type="InterPro" id="IPR011990">
    <property type="entry name" value="TPR-like_helical_dom_sf"/>
</dbReference>
<comment type="caution">
    <text evidence="3">The sequence shown here is derived from an EMBL/GenBank/DDBJ whole genome shotgun (WGS) entry which is preliminary data.</text>
</comment>
<reference evidence="3 4" key="1">
    <citation type="submission" date="2019-06" db="EMBL/GenBank/DDBJ databases">
        <title>Genomic Encyclopedia of Type Strains, Phase IV (KMG-V): Genome sequencing to study the core and pangenomes of soil and plant-associated prokaryotes.</title>
        <authorList>
            <person name="Whitman W."/>
        </authorList>
    </citation>
    <scope>NUCLEOTIDE SEQUENCE [LARGE SCALE GENOMIC DNA]</scope>
    <source>
        <strain evidence="3 4">BR 12005</strain>
    </source>
</reference>
<dbReference type="Gene3D" id="3.40.50.410">
    <property type="entry name" value="von Willebrand factor, type A domain"/>
    <property type="match status" value="1"/>
</dbReference>
<dbReference type="InterPro" id="IPR013694">
    <property type="entry name" value="VIT"/>
</dbReference>
<dbReference type="SUPFAM" id="SSF48452">
    <property type="entry name" value="TPR-like"/>
    <property type="match status" value="1"/>
</dbReference>
<protein>
    <submittedName>
        <fullName evidence="3">Vault protein inter-alpha-trypsin-like protein</fullName>
    </submittedName>
</protein>
<dbReference type="EMBL" id="VITV01000002">
    <property type="protein sequence ID" value="TWB80249.1"/>
    <property type="molecule type" value="Genomic_DNA"/>
</dbReference>
<proteinExistence type="predicted"/>
<feature type="region of interest" description="Disordered" evidence="1">
    <location>
        <begin position="607"/>
        <end position="680"/>
    </location>
</feature>